<name>A0AAD7N203_9AGAR</name>
<keyword evidence="2" id="KW-1185">Reference proteome</keyword>
<gene>
    <name evidence="1" type="ORF">DFH07DRAFT_750627</name>
</gene>
<protein>
    <submittedName>
        <fullName evidence="1">Uncharacterized protein</fullName>
    </submittedName>
</protein>
<proteinExistence type="predicted"/>
<organism evidence="1 2">
    <name type="scientific">Mycena maculata</name>
    <dbReference type="NCBI Taxonomy" id="230809"/>
    <lineage>
        <taxon>Eukaryota</taxon>
        <taxon>Fungi</taxon>
        <taxon>Dikarya</taxon>
        <taxon>Basidiomycota</taxon>
        <taxon>Agaricomycotina</taxon>
        <taxon>Agaricomycetes</taxon>
        <taxon>Agaricomycetidae</taxon>
        <taxon>Agaricales</taxon>
        <taxon>Marasmiineae</taxon>
        <taxon>Mycenaceae</taxon>
        <taxon>Mycena</taxon>
    </lineage>
</organism>
<dbReference type="EMBL" id="JARJLG010000120">
    <property type="protein sequence ID" value="KAJ7742015.1"/>
    <property type="molecule type" value="Genomic_DNA"/>
</dbReference>
<dbReference type="Proteomes" id="UP001215280">
    <property type="component" value="Unassembled WGS sequence"/>
</dbReference>
<reference evidence="1" key="1">
    <citation type="submission" date="2023-03" db="EMBL/GenBank/DDBJ databases">
        <title>Massive genome expansion in bonnet fungi (Mycena s.s.) driven by repeated elements and novel gene families across ecological guilds.</title>
        <authorList>
            <consortium name="Lawrence Berkeley National Laboratory"/>
            <person name="Harder C.B."/>
            <person name="Miyauchi S."/>
            <person name="Viragh M."/>
            <person name="Kuo A."/>
            <person name="Thoen E."/>
            <person name="Andreopoulos B."/>
            <person name="Lu D."/>
            <person name="Skrede I."/>
            <person name="Drula E."/>
            <person name="Henrissat B."/>
            <person name="Morin E."/>
            <person name="Kohler A."/>
            <person name="Barry K."/>
            <person name="LaButti K."/>
            <person name="Morin E."/>
            <person name="Salamov A."/>
            <person name="Lipzen A."/>
            <person name="Mereny Z."/>
            <person name="Hegedus B."/>
            <person name="Baldrian P."/>
            <person name="Stursova M."/>
            <person name="Weitz H."/>
            <person name="Taylor A."/>
            <person name="Grigoriev I.V."/>
            <person name="Nagy L.G."/>
            <person name="Martin F."/>
            <person name="Kauserud H."/>
        </authorList>
    </citation>
    <scope>NUCLEOTIDE SEQUENCE</scope>
    <source>
        <strain evidence="1">CBHHK188m</strain>
    </source>
</reference>
<evidence type="ECO:0000313" key="2">
    <source>
        <dbReference type="Proteomes" id="UP001215280"/>
    </source>
</evidence>
<dbReference type="AlphaFoldDB" id="A0AAD7N203"/>
<dbReference type="Pfam" id="PF18758">
    <property type="entry name" value="KDZ"/>
    <property type="match status" value="1"/>
</dbReference>
<feature type="non-terminal residue" evidence="1">
    <location>
        <position position="1"/>
    </location>
</feature>
<evidence type="ECO:0000313" key="1">
    <source>
        <dbReference type="EMBL" id="KAJ7742015.1"/>
    </source>
</evidence>
<dbReference type="InterPro" id="IPR040521">
    <property type="entry name" value="KDZ"/>
</dbReference>
<comment type="caution">
    <text evidence="1">The sequence shown here is derived from an EMBL/GenBank/DDBJ whole genome shotgun (WGS) entry which is preliminary data.</text>
</comment>
<accession>A0AAD7N203</accession>
<sequence>IAITVSYDIVCQWRINLWKRLSKYKHSLQEHLGQRYYVFLIPKFHLPTHIEFCNITYSFYLTPLVGCMDSEAPERSWANANPLAASTQEMGLGARQDVLDNHFNDWNHKKIVALGWLVESEASLPSKTVAEWRKSMEAWEADVSKPNRFNIAEKHASLEAIRL</sequence>